<gene>
    <name evidence="1" type="ORF">OCTVUL_1B025912</name>
</gene>
<accession>A0AA36BCW3</accession>
<keyword evidence="2" id="KW-1185">Reference proteome</keyword>
<proteinExistence type="predicted"/>
<dbReference type="Proteomes" id="UP001162480">
    <property type="component" value="Chromosome 13"/>
</dbReference>
<reference evidence="1" key="1">
    <citation type="submission" date="2023-08" db="EMBL/GenBank/DDBJ databases">
        <authorList>
            <person name="Alioto T."/>
            <person name="Alioto T."/>
            <person name="Gomez Garrido J."/>
        </authorList>
    </citation>
    <scope>NUCLEOTIDE SEQUENCE</scope>
</reference>
<dbReference type="AlphaFoldDB" id="A0AA36BCW3"/>
<name>A0AA36BCW3_OCTVU</name>
<protein>
    <submittedName>
        <fullName evidence="1">Uncharacterized protein</fullName>
    </submittedName>
</protein>
<organism evidence="1 2">
    <name type="scientific">Octopus vulgaris</name>
    <name type="common">Common octopus</name>
    <dbReference type="NCBI Taxonomy" id="6645"/>
    <lineage>
        <taxon>Eukaryota</taxon>
        <taxon>Metazoa</taxon>
        <taxon>Spiralia</taxon>
        <taxon>Lophotrochozoa</taxon>
        <taxon>Mollusca</taxon>
        <taxon>Cephalopoda</taxon>
        <taxon>Coleoidea</taxon>
        <taxon>Octopodiformes</taxon>
        <taxon>Octopoda</taxon>
        <taxon>Incirrata</taxon>
        <taxon>Octopodidae</taxon>
        <taxon>Octopus</taxon>
    </lineage>
</organism>
<evidence type="ECO:0000313" key="2">
    <source>
        <dbReference type="Proteomes" id="UP001162480"/>
    </source>
</evidence>
<dbReference type="EMBL" id="OX597826">
    <property type="protein sequence ID" value="CAI9731769.1"/>
    <property type="molecule type" value="Genomic_DNA"/>
</dbReference>
<sequence length="110" mass="12673">MLPQMQQSQFVGPVVWVCQPTTCNVDQSTLEITSFCHETLHQYHSCELIESSDGINWSNSYDDDDDDMIDCNEVESPHLEEICSCIPRTVPHNGLRKPFRYPKTKELALR</sequence>
<evidence type="ECO:0000313" key="1">
    <source>
        <dbReference type="EMBL" id="CAI9731769.1"/>
    </source>
</evidence>